<comment type="caution">
    <text evidence="2">The sequence shown here is derived from an EMBL/GenBank/DDBJ whole genome shotgun (WGS) entry which is preliminary data.</text>
</comment>
<proteinExistence type="predicted"/>
<sequence>MTSNQEVYLCSTSGFETVLNYERPSRSIIITPQSKNFANPKYFMLEFSTDQKIAKSWKKNTCKQVHLYQPISRTSKRMNNTNKCTYEKLSDEESENYEYDNEEDDKNDMSTKKMKRMTNMIMKMKRIKKKKS</sequence>
<evidence type="ECO:0000256" key="1">
    <source>
        <dbReference type="SAM" id="MobiDB-lite"/>
    </source>
</evidence>
<dbReference type="Proteomes" id="UP000266861">
    <property type="component" value="Unassembled WGS sequence"/>
</dbReference>
<evidence type="ECO:0000313" key="3">
    <source>
        <dbReference type="Proteomes" id="UP000266861"/>
    </source>
</evidence>
<feature type="region of interest" description="Disordered" evidence="1">
    <location>
        <begin position="79"/>
        <end position="115"/>
    </location>
</feature>
<dbReference type="AlphaFoldDB" id="A0A397JBX5"/>
<keyword evidence="3" id="KW-1185">Reference proteome</keyword>
<evidence type="ECO:0000313" key="2">
    <source>
        <dbReference type="EMBL" id="RHZ82654.1"/>
    </source>
</evidence>
<protein>
    <submittedName>
        <fullName evidence="2">Uncharacterized protein</fullName>
    </submittedName>
</protein>
<accession>A0A397JBX5</accession>
<organism evidence="2 3">
    <name type="scientific">Diversispora epigaea</name>
    <dbReference type="NCBI Taxonomy" id="1348612"/>
    <lineage>
        <taxon>Eukaryota</taxon>
        <taxon>Fungi</taxon>
        <taxon>Fungi incertae sedis</taxon>
        <taxon>Mucoromycota</taxon>
        <taxon>Glomeromycotina</taxon>
        <taxon>Glomeromycetes</taxon>
        <taxon>Diversisporales</taxon>
        <taxon>Diversisporaceae</taxon>
        <taxon>Diversispora</taxon>
    </lineage>
</organism>
<feature type="compositionally biased region" description="Acidic residues" evidence="1">
    <location>
        <begin position="92"/>
        <end position="106"/>
    </location>
</feature>
<name>A0A397JBX5_9GLOM</name>
<gene>
    <name evidence="2" type="ORF">Glove_106g12</name>
</gene>
<reference evidence="2 3" key="1">
    <citation type="submission" date="2018-08" db="EMBL/GenBank/DDBJ databases">
        <title>Genome and evolution of the arbuscular mycorrhizal fungus Diversispora epigaea (formerly Glomus versiforme) and its bacterial endosymbionts.</title>
        <authorList>
            <person name="Sun X."/>
            <person name="Fei Z."/>
            <person name="Harrison M."/>
        </authorList>
    </citation>
    <scope>NUCLEOTIDE SEQUENCE [LARGE SCALE GENOMIC DNA]</scope>
    <source>
        <strain evidence="2 3">IT104</strain>
    </source>
</reference>
<dbReference type="EMBL" id="PQFF01000099">
    <property type="protein sequence ID" value="RHZ82654.1"/>
    <property type="molecule type" value="Genomic_DNA"/>
</dbReference>